<name>A0ACC0CJ86_9PEZI</name>
<organism evidence="1 2">
    <name type="scientific">Hypoxylon rubiginosum</name>
    <dbReference type="NCBI Taxonomy" id="110542"/>
    <lineage>
        <taxon>Eukaryota</taxon>
        <taxon>Fungi</taxon>
        <taxon>Dikarya</taxon>
        <taxon>Ascomycota</taxon>
        <taxon>Pezizomycotina</taxon>
        <taxon>Sordariomycetes</taxon>
        <taxon>Xylariomycetidae</taxon>
        <taxon>Xylariales</taxon>
        <taxon>Hypoxylaceae</taxon>
        <taxon>Hypoxylon</taxon>
    </lineage>
</organism>
<accession>A0ACC0CJ86</accession>
<dbReference type="EMBL" id="MU394441">
    <property type="protein sequence ID" value="KAI6080479.1"/>
    <property type="molecule type" value="Genomic_DNA"/>
</dbReference>
<proteinExistence type="predicted"/>
<dbReference type="Proteomes" id="UP001497680">
    <property type="component" value="Unassembled WGS sequence"/>
</dbReference>
<evidence type="ECO:0000313" key="1">
    <source>
        <dbReference type="EMBL" id="KAI6080479.1"/>
    </source>
</evidence>
<reference evidence="1 2" key="1">
    <citation type="journal article" date="2022" name="New Phytol.">
        <title>Ecological generalism drives hyperdiversity of secondary metabolite gene clusters in xylarialean endophytes.</title>
        <authorList>
            <person name="Franco M.E.E."/>
            <person name="Wisecaver J.H."/>
            <person name="Arnold A.E."/>
            <person name="Ju Y.M."/>
            <person name="Slot J.C."/>
            <person name="Ahrendt S."/>
            <person name="Moore L.P."/>
            <person name="Eastman K.E."/>
            <person name="Scott K."/>
            <person name="Konkel Z."/>
            <person name="Mondo S.J."/>
            <person name="Kuo A."/>
            <person name="Hayes R.D."/>
            <person name="Haridas S."/>
            <person name="Andreopoulos B."/>
            <person name="Riley R."/>
            <person name="LaButti K."/>
            <person name="Pangilinan J."/>
            <person name="Lipzen A."/>
            <person name="Amirebrahimi M."/>
            <person name="Yan J."/>
            <person name="Adam C."/>
            <person name="Keymanesh K."/>
            <person name="Ng V."/>
            <person name="Louie K."/>
            <person name="Northen T."/>
            <person name="Drula E."/>
            <person name="Henrissat B."/>
            <person name="Hsieh H.M."/>
            <person name="Youens-Clark K."/>
            <person name="Lutzoni F."/>
            <person name="Miadlikowska J."/>
            <person name="Eastwood D.C."/>
            <person name="Hamelin R.C."/>
            <person name="Grigoriev I.V."/>
            <person name="U'Ren J.M."/>
        </authorList>
    </citation>
    <scope>NUCLEOTIDE SEQUENCE [LARGE SCALE GENOMIC DNA]</scope>
    <source>
        <strain evidence="1 2">ER1909</strain>
    </source>
</reference>
<keyword evidence="2" id="KW-1185">Reference proteome</keyword>
<evidence type="ECO:0000313" key="2">
    <source>
        <dbReference type="Proteomes" id="UP001497680"/>
    </source>
</evidence>
<comment type="caution">
    <text evidence="1">The sequence shown here is derived from an EMBL/GenBank/DDBJ whole genome shotgun (WGS) entry which is preliminary data.</text>
</comment>
<gene>
    <name evidence="1" type="ORF">F4821DRAFT_251473</name>
</gene>
<sequence>MILCILYTYISKLVLLAIHLSMYVQQDTNNQSKTSLQAFTCMMSEHNRPRKSPPIPMAQQPTGKRDRAGTNLNKRWQTLVRMGRALHRQYGADSYFSISVPQRRKDYVFQSGPHVTPLLAADIVRA</sequence>
<protein>
    <submittedName>
        <fullName evidence="1">Uncharacterized protein</fullName>
    </submittedName>
</protein>